<organism evidence="2 3">
    <name type="scientific">Candidatus Curtissbacteria bacterium RIFCSPHIGHO2_01_FULL_41_13</name>
    <dbReference type="NCBI Taxonomy" id="1797745"/>
    <lineage>
        <taxon>Bacteria</taxon>
        <taxon>Candidatus Curtissiibacteriota</taxon>
    </lineage>
</organism>
<evidence type="ECO:0000313" key="2">
    <source>
        <dbReference type="EMBL" id="OGD84838.1"/>
    </source>
</evidence>
<dbReference type="InterPro" id="IPR025158">
    <property type="entry name" value="Mg_chelat-rel_C"/>
</dbReference>
<dbReference type="EMBL" id="MFBA01000048">
    <property type="protein sequence ID" value="OGD84838.1"/>
    <property type="molecule type" value="Genomic_DNA"/>
</dbReference>
<comment type="caution">
    <text evidence="2">The sequence shown here is derived from an EMBL/GenBank/DDBJ whole genome shotgun (WGS) entry which is preliminary data.</text>
</comment>
<evidence type="ECO:0000313" key="3">
    <source>
        <dbReference type="Proteomes" id="UP000177069"/>
    </source>
</evidence>
<name>A0A1F5FYZ4_9BACT</name>
<dbReference type="InterPro" id="IPR045006">
    <property type="entry name" value="CHLI-like"/>
</dbReference>
<dbReference type="Pfam" id="PF13335">
    <property type="entry name" value="Mg_chelatase_C"/>
    <property type="match status" value="1"/>
</dbReference>
<gene>
    <name evidence="2" type="ORF">A2696_00960</name>
</gene>
<reference evidence="2 3" key="1">
    <citation type="journal article" date="2016" name="Nat. Commun.">
        <title>Thousands of microbial genomes shed light on interconnected biogeochemical processes in an aquifer system.</title>
        <authorList>
            <person name="Anantharaman K."/>
            <person name="Brown C.T."/>
            <person name="Hug L.A."/>
            <person name="Sharon I."/>
            <person name="Castelle C.J."/>
            <person name="Probst A.J."/>
            <person name="Thomas B.C."/>
            <person name="Singh A."/>
            <person name="Wilkins M.J."/>
            <person name="Karaoz U."/>
            <person name="Brodie E.L."/>
            <person name="Williams K.H."/>
            <person name="Hubbard S.S."/>
            <person name="Banfield J.F."/>
        </authorList>
    </citation>
    <scope>NUCLEOTIDE SEQUENCE [LARGE SCALE GENOMIC DNA]</scope>
</reference>
<accession>A0A1F5FYZ4</accession>
<dbReference type="PANTHER" id="PTHR32039:SF7">
    <property type="entry name" value="COMPETENCE PROTEIN COMM"/>
    <property type="match status" value="1"/>
</dbReference>
<dbReference type="Proteomes" id="UP000177069">
    <property type="component" value="Unassembled WGS sequence"/>
</dbReference>
<dbReference type="PANTHER" id="PTHR32039">
    <property type="entry name" value="MAGNESIUM-CHELATASE SUBUNIT CHLI"/>
    <property type="match status" value="1"/>
</dbReference>
<sequence length="121" mass="13783">MHVSVPAVKVEKLTKQIKAEPSKSIQSRVQKARDIQLKRFKGLKITSNAEMNNKQLKQFCNLDQQSILLLKQVITKLSLSARAFHRVIKIARTIADLEESVKIKSNHVAEALQYRPSSTEF</sequence>
<dbReference type="InterPro" id="IPR027417">
    <property type="entry name" value="P-loop_NTPase"/>
</dbReference>
<protein>
    <recommendedName>
        <fullName evidence="1">Mg chelatase-related protein C-terminal domain-containing protein</fullName>
    </recommendedName>
</protein>
<proteinExistence type="predicted"/>
<feature type="domain" description="Mg chelatase-related protein C-terminal" evidence="1">
    <location>
        <begin position="20"/>
        <end position="115"/>
    </location>
</feature>
<dbReference type="Gene3D" id="3.40.50.300">
    <property type="entry name" value="P-loop containing nucleotide triphosphate hydrolases"/>
    <property type="match status" value="1"/>
</dbReference>
<dbReference type="AlphaFoldDB" id="A0A1F5FYZ4"/>
<evidence type="ECO:0000259" key="1">
    <source>
        <dbReference type="Pfam" id="PF13335"/>
    </source>
</evidence>